<dbReference type="PANTHER" id="PTHR10795">
    <property type="entry name" value="PROPROTEIN CONVERTASE SUBTILISIN/KEXIN"/>
    <property type="match status" value="1"/>
</dbReference>
<feature type="domain" description="Subtilisin-like protease fibronectin type-III" evidence="9">
    <location>
        <begin position="399"/>
        <end position="497"/>
    </location>
</feature>
<dbReference type="OrthoDB" id="640735at2759"/>
<dbReference type="PROSITE" id="PS51892">
    <property type="entry name" value="SUBTILASE"/>
    <property type="match status" value="1"/>
</dbReference>
<dbReference type="PROSITE" id="PS00138">
    <property type="entry name" value="SUBTILASE_SER"/>
    <property type="match status" value="1"/>
</dbReference>
<gene>
    <name evidence="10" type="ORF">J5N97_023356</name>
</gene>
<evidence type="ECO:0000256" key="3">
    <source>
        <dbReference type="ARBA" id="ARBA00022729"/>
    </source>
</evidence>
<dbReference type="InterPro" id="IPR045051">
    <property type="entry name" value="SBT"/>
</dbReference>
<comment type="similarity">
    <text evidence="1 6">Belongs to the peptidase S8 family.</text>
</comment>
<dbReference type="Pfam" id="PF02225">
    <property type="entry name" value="PA"/>
    <property type="match status" value="1"/>
</dbReference>
<keyword evidence="5" id="KW-0720">Serine protease</keyword>
<keyword evidence="11" id="KW-1185">Reference proteome</keyword>
<keyword evidence="4" id="KW-0378">Hydrolase</keyword>
<comment type="caution">
    <text evidence="6">Lacks conserved residue(s) required for the propagation of feature annotation.</text>
</comment>
<protein>
    <submittedName>
        <fullName evidence="10">Uncharacterized protein</fullName>
    </submittedName>
</protein>
<dbReference type="Pfam" id="PF00082">
    <property type="entry name" value="Peptidase_S8"/>
    <property type="match status" value="1"/>
</dbReference>
<dbReference type="Gene3D" id="2.60.40.2310">
    <property type="match status" value="1"/>
</dbReference>
<evidence type="ECO:0000256" key="4">
    <source>
        <dbReference type="ARBA" id="ARBA00022801"/>
    </source>
</evidence>
<keyword evidence="2" id="KW-0645">Protease</keyword>
<dbReference type="GO" id="GO:0006508">
    <property type="term" value="P:proteolysis"/>
    <property type="evidence" value="ECO:0007669"/>
    <property type="project" value="UniProtKB-KW"/>
</dbReference>
<dbReference type="InterPro" id="IPR000209">
    <property type="entry name" value="Peptidase_S8/S53_dom"/>
</dbReference>
<reference evidence="10" key="2">
    <citation type="journal article" date="2022" name="Hortic Res">
        <title>The genome of Dioscorea zingiberensis sheds light on the biosynthesis, origin and evolution of the medicinally important diosgenin saponins.</title>
        <authorList>
            <person name="Li Y."/>
            <person name="Tan C."/>
            <person name="Li Z."/>
            <person name="Guo J."/>
            <person name="Li S."/>
            <person name="Chen X."/>
            <person name="Wang C."/>
            <person name="Dai X."/>
            <person name="Yang H."/>
            <person name="Song W."/>
            <person name="Hou L."/>
            <person name="Xu J."/>
            <person name="Tong Z."/>
            <person name="Xu A."/>
            <person name="Yuan X."/>
            <person name="Wang W."/>
            <person name="Yang Q."/>
            <person name="Chen L."/>
            <person name="Sun Z."/>
            <person name="Wang K."/>
            <person name="Pan B."/>
            <person name="Chen J."/>
            <person name="Bao Y."/>
            <person name="Liu F."/>
            <person name="Qi X."/>
            <person name="Gang D.R."/>
            <person name="Wen J."/>
            <person name="Li J."/>
        </authorList>
    </citation>
    <scope>NUCLEOTIDE SEQUENCE</scope>
    <source>
        <strain evidence="10">Dzin_1.0</strain>
    </source>
</reference>
<dbReference type="Pfam" id="PF17766">
    <property type="entry name" value="fn3_6"/>
    <property type="match status" value="1"/>
</dbReference>
<dbReference type="SUPFAM" id="SSF52743">
    <property type="entry name" value="Subtilisin-like"/>
    <property type="match status" value="1"/>
</dbReference>
<evidence type="ECO:0000256" key="2">
    <source>
        <dbReference type="ARBA" id="ARBA00022670"/>
    </source>
</evidence>
<dbReference type="GO" id="GO:0004252">
    <property type="term" value="F:serine-type endopeptidase activity"/>
    <property type="evidence" value="ECO:0007669"/>
    <property type="project" value="InterPro"/>
</dbReference>
<dbReference type="Gene3D" id="3.50.30.30">
    <property type="match status" value="1"/>
</dbReference>
<comment type="caution">
    <text evidence="10">The sequence shown here is derived from an EMBL/GenBank/DDBJ whole genome shotgun (WGS) entry which is preliminary data.</text>
</comment>
<feature type="domain" description="Peptidase S8/S53" evidence="7">
    <location>
        <begin position="11"/>
        <end position="319"/>
    </location>
</feature>
<sequence>MKLICLDAYLLTGIEQAVRDGVDVLSMSLGSGPDQFHRSGIAVASFSAVLKNIVPVACAMNEGPTPSVISNDAPWLLTVGASTTDRRIRATVKVGNMELDGESAYQPSSFNSSEMELVFPGARLVESDLKCQTLNNFNVTGKMVLCMADGISNTVTGERVKAAGGEAMVIINNKKHGFTTIADPHVLPASHISNADAKKIISYIKNNPDPKATIIFKGTQFAASPAPAIAFFSGRGPSLFNGGIIKPDIVAPGVNILAAWPTEFGPNPTGNKTSTFNFDSGTSMATPHIAGIVADLKKNHPDWSPAAIKSAIMTTAYVKDLDGHPIGDEAFMYKPASYFAMGAGHVDPDKANDPGLVYDIQPFDYIPYLCSMYPTHIVKAIVQQRWVDCGTIQRITPAELNYPSIGVTMPIKKGSAFVINRTLTNVGPAEVYDLRIKLPDGVDIRADTQNLSFSSMYEKQSFRLEFTSNGTAQPEQVSEGYLTWSSTNHVVRSPISVTYN</sequence>
<dbReference type="EMBL" id="JAGGNH010000006">
    <property type="protein sequence ID" value="KAJ0970479.1"/>
    <property type="molecule type" value="Genomic_DNA"/>
</dbReference>
<evidence type="ECO:0000259" key="9">
    <source>
        <dbReference type="Pfam" id="PF17766"/>
    </source>
</evidence>
<organism evidence="10 11">
    <name type="scientific">Dioscorea zingiberensis</name>
    <dbReference type="NCBI Taxonomy" id="325984"/>
    <lineage>
        <taxon>Eukaryota</taxon>
        <taxon>Viridiplantae</taxon>
        <taxon>Streptophyta</taxon>
        <taxon>Embryophyta</taxon>
        <taxon>Tracheophyta</taxon>
        <taxon>Spermatophyta</taxon>
        <taxon>Magnoliopsida</taxon>
        <taxon>Liliopsida</taxon>
        <taxon>Dioscoreales</taxon>
        <taxon>Dioscoreaceae</taxon>
        <taxon>Dioscorea</taxon>
    </lineage>
</organism>
<evidence type="ECO:0000313" key="11">
    <source>
        <dbReference type="Proteomes" id="UP001085076"/>
    </source>
</evidence>
<evidence type="ECO:0000259" key="8">
    <source>
        <dbReference type="Pfam" id="PF02225"/>
    </source>
</evidence>
<name>A0A9D5CCP2_9LILI</name>
<evidence type="ECO:0000256" key="1">
    <source>
        <dbReference type="ARBA" id="ARBA00011073"/>
    </source>
</evidence>
<dbReference type="Gene3D" id="3.40.50.200">
    <property type="entry name" value="Peptidase S8/S53 domain"/>
    <property type="match status" value="1"/>
</dbReference>
<accession>A0A9D5CCP2</accession>
<dbReference type="InterPro" id="IPR036852">
    <property type="entry name" value="Peptidase_S8/S53_dom_sf"/>
</dbReference>
<dbReference type="InterPro" id="IPR041469">
    <property type="entry name" value="Subtilisin-like_FN3"/>
</dbReference>
<keyword evidence="3" id="KW-0732">Signal</keyword>
<dbReference type="AlphaFoldDB" id="A0A9D5CCP2"/>
<evidence type="ECO:0000256" key="6">
    <source>
        <dbReference type="PROSITE-ProRule" id="PRU01240"/>
    </source>
</evidence>
<evidence type="ECO:0000313" key="10">
    <source>
        <dbReference type="EMBL" id="KAJ0970479.1"/>
    </source>
</evidence>
<feature type="domain" description="PA" evidence="8">
    <location>
        <begin position="127"/>
        <end position="200"/>
    </location>
</feature>
<dbReference type="Proteomes" id="UP001085076">
    <property type="component" value="Miscellaneous, Linkage group lg06"/>
</dbReference>
<reference evidence="10" key="1">
    <citation type="submission" date="2021-03" db="EMBL/GenBank/DDBJ databases">
        <authorList>
            <person name="Li Z."/>
            <person name="Yang C."/>
        </authorList>
    </citation>
    <scope>NUCLEOTIDE SEQUENCE</scope>
    <source>
        <strain evidence="10">Dzin_1.0</strain>
        <tissue evidence="10">Leaf</tissue>
    </source>
</reference>
<dbReference type="InterPro" id="IPR023828">
    <property type="entry name" value="Peptidase_S8_Ser-AS"/>
</dbReference>
<dbReference type="CDD" id="cd02120">
    <property type="entry name" value="PA_subtilisin_like"/>
    <property type="match status" value="1"/>
</dbReference>
<evidence type="ECO:0000259" key="7">
    <source>
        <dbReference type="Pfam" id="PF00082"/>
    </source>
</evidence>
<evidence type="ECO:0000256" key="5">
    <source>
        <dbReference type="ARBA" id="ARBA00022825"/>
    </source>
</evidence>
<proteinExistence type="inferred from homology"/>
<dbReference type="InterPro" id="IPR003137">
    <property type="entry name" value="PA_domain"/>
</dbReference>